<evidence type="ECO:0000256" key="1">
    <source>
        <dbReference type="ARBA" id="ARBA00022737"/>
    </source>
</evidence>
<evidence type="ECO:0000313" key="5">
    <source>
        <dbReference type="Proteomes" id="UP001291623"/>
    </source>
</evidence>
<dbReference type="InterPro" id="IPR032675">
    <property type="entry name" value="LRR_dom_sf"/>
</dbReference>
<keyword evidence="2" id="KW-0547">Nucleotide-binding</keyword>
<dbReference type="Proteomes" id="UP001291623">
    <property type="component" value="Unassembled WGS sequence"/>
</dbReference>
<dbReference type="EMBL" id="JAVYJV010000011">
    <property type="protein sequence ID" value="KAK4358447.1"/>
    <property type="molecule type" value="Genomic_DNA"/>
</dbReference>
<dbReference type="PANTHER" id="PTHR48054">
    <property type="entry name" value="RECEPTOR KINASE-LIKE PROTEIN XA21"/>
    <property type="match status" value="1"/>
</dbReference>
<dbReference type="InterPro" id="IPR055414">
    <property type="entry name" value="LRR_R13L4/SHOC2-like"/>
</dbReference>
<dbReference type="Gene3D" id="3.30.200.20">
    <property type="entry name" value="Phosphorylase Kinase, domain 1"/>
    <property type="match status" value="1"/>
</dbReference>
<dbReference type="InterPro" id="IPR017441">
    <property type="entry name" value="Protein_kinase_ATP_BS"/>
</dbReference>
<sequence>MSRLTTLDLSFNIFNGTIPGAVGQLSELKHLQLRGNNFEGSIPWEIGNLSNLETLDISEMEIFELATIPEELGKLKDLKELRIIQLKLIGHIPETFSSLSSIEYMDLSINSLNGSLPHSKLSLSKDSQKKTQEIDDWKFIPFRSTNLRESEILLNLTEENLIGSGGSGNVYRIAVRENRSHVAVKRISNDKNLTTIWKNSFLQNFRH</sequence>
<keyword evidence="2" id="KW-0067">ATP-binding</keyword>
<dbReference type="PROSITE" id="PS00107">
    <property type="entry name" value="PROTEIN_KINASE_ATP"/>
    <property type="match status" value="1"/>
</dbReference>
<organism evidence="4 5">
    <name type="scientific">Anisodus tanguticus</name>
    <dbReference type="NCBI Taxonomy" id="243964"/>
    <lineage>
        <taxon>Eukaryota</taxon>
        <taxon>Viridiplantae</taxon>
        <taxon>Streptophyta</taxon>
        <taxon>Embryophyta</taxon>
        <taxon>Tracheophyta</taxon>
        <taxon>Spermatophyta</taxon>
        <taxon>Magnoliopsida</taxon>
        <taxon>eudicotyledons</taxon>
        <taxon>Gunneridae</taxon>
        <taxon>Pentapetalae</taxon>
        <taxon>asterids</taxon>
        <taxon>lamiids</taxon>
        <taxon>Solanales</taxon>
        <taxon>Solanaceae</taxon>
        <taxon>Solanoideae</taxon>
        <taxon>Hyoscyameae</taxon>
        <taxon>Anisodus</taxon>
    </lineage>
</organism>
<accession>A0AAE1V7K7</accession>
<evidence type="ECO:0000313" key="4">
    <source>
        <dbReference type="EMBL" id="KAK4358447.1"/>
    </source>
</evidence>
<reference evidence="4" key="1">
    <citation type="submission" date="2023-12" db="EMBL/GenBank/DDBJ databases">
        <title>Genome assembly of Anisodus tanguticus.</title>
        <authorList>
            <person name="Wang Y.-J."/>
        </authorList>
    </citation>
    <scope>NUCLEOTIDE SEQUENCE</scope>
    <source>
        <strain evidence="4">KB-2021</strain>
        <tissue evidence="4">Leaf</tissue>
    </source>
</reference>
<keyword evidence="1" id="KW-0677">Repeat</keyword>
<dbReference type="AlphaFoldDB" id="A0AAE1V7K7"/>
<feature type="domain" description="Disease resistance R13L4/SHOC-2-like LRR" evidence="3">
    <location>
        <begin position="20"/>
        <end position="108"/>
    </location>
</feature>
<keyword evidence="5" id="KW-1185">Reference proteome</keyword>
<proteinExistence type="predicted"/>
<dbReference type="Pfam" id="PF23598">
    <property type="entry name" value="LRR_14"/>
    <property type="match status" value="1"/>
</dbReference>
<dbReference type="Gene3D" id="3.80.10.10">
    <property type="entry name" value="Ribonuclease Inhibitor"/>
    <property type="match status" value="2"/>
</dbReference>
<dbReference type="GO" id="GO:0005524">
    <property type="term" value="F:ATP binding"/>
    <property type="evidence" value="ECO:0007669"/>
    <property type="project" value="UniProtKB-UniRule"/>
</dbReference>
<evidence type="ECO:0000256" key="2">
    <source>
        <dbReference type="PROSITE-ProRule" id="PRU10141"/>
    </source>
</evidence>
<evidence type="ECO:0000259" key="3">
    <source>
        <dbReference type="Pfam" id="PF23598"/>
    </source>
</evidence>
<protein>
    <recommendedName>
        <fullName evidence="3">Disease resistance R13L4/SHOC-2-like LRR domain-containing protein</fullName>
    </recommendedName>
</protein>
<feature type="binding site" evidence="2">
    <location>
        <position position="185"/>
    </location>
    <ligand>
        <name>ATP</name>
        <dbReference type="ChEBI" id="CHEBI:30616"/>
    </ligand>
</feature>
<dbReference type="SUPFAM" id="SSF52058">
    <property type="entry name" value="L domain-like"/>
    <property type="match status" value="1"/>
</dbReference>
<gene>
    <name evidence="4" type="ORF">RND71_020676</name>
</gene>
<dbReference type="SUPFAM" id="SSF56112">
    <property type="entry name" value="Protein kinase-like (PK-like)"/>
    <property type="match status" value="1"/>
</dbReference>
<dbReference type="InterPro" id="IPR011009">
    <property type="entry name" value="Kinase-like_dom_sf"/>
</dbReference>
<dbReference type="PANTHER" id="PTHR48054:SF82">
    <property type="entry name" value="LRR RECEPTOR-LIKE SERINE_THREONINE-PROTEIN KINASE FLS2"/>
    <property type="match status" value="1"/>
</dbReference>
<dbReference type="InterPro" id="IPR052592">
    <property type="entry name" value="LRR-RLK"/>
</dbReference>
<name>A0AAE1V7K7_9SOLA</name>
<comment type="caution">
    <text evidence="4">The sequence shown here is derived from an EMBL/GenBank/DDBJ whole genome shotgun (WGS) entry which is preliminary data.</text>
</comment>